<protein>
    <submittedName>
        <fullName evidence="1">Uncharacterized protein</fullName>
    </submittedName>
</protein>
<dbReference type="Proteomes" id="UP000276215">
    <property type="component" value="Unassembled WGS sequence"/>
</dbReference>
<evidence type="ECO:0000313" key="2">
    <source>
        <dbReference type="Proteomes" id="UP000276215"/>
    </source>
</evidence>
<gene>
    <name evidence="1" type="ORF">L873DRAFT_1320219</name>
</gene>
<evidence type="ECO:0000313" key="1">
    <source>
        <dbReference type="EMBL" id="RPA95435.1"/>
    </source>
</evidence>
<organism evidence="1 2">
    <name type="scientific">Choiromyces venosus 120613-1</name>
    <dbReference type="NCBI Taxonomy" id="1336337"/>
    <lineage>
        <taxon>Eukaryota</taxon>
        <taxon>Fungi</taxon>
        <taxon>Dikarya</taxon>
        <taxon>Ascomycota</taxon>
        <taxon>Pezizomycotina</taxon>
        <taxon>Pezizomycetes</taxon>
        <taxon>Pezizales</taxon>
        <taxon>Tuberaceae</taxon>
        <taxon>Choiromyces</taxon>
    </lineage>
</organism>
<keyword evidence="2" id="KW-1185">Reference proteome</keyword>
<reference evidence="1 2" key="1">
    <citation type="journal article" date="2018" name="Nat. Ecol. Evol.">
        <title>Pezizomycetes genomes reveal the molecular basis of ectomycorrhizal truffle lifestyle.</title>
        <authorList>
            <person name="Murat C."/>
            <person name="Payen T."/>
            <person name="Noel B."/>
            <person name="Kuo A."/>
            <person name="Morin E."/>
            <person name="Chen J."/>
            <person name="Kohler A."/>
            <person name="Krizsan K."/>
            <person name="Balestrini R."/>
            <person name="Da Silva C."/>
            <person name="Montanini B."/>
            <person name="Hainaut M."/>
            <person name="Levati E."/>
            <person name="Barry K.W."/>
            <person name="Belfiori B."/>
            <person name="Cichocki N."/>
            <person name="Clum A."/>
            <person name="Dockter R.B."/>
            <person name="Fauchery L."/>
            <person name="Guy J."/>
            <person name="Iotti M."/>
            <person name="Le Tacon F."/>
            <person name="Lindquist E.A."/>
            <person name="Lipzen A."/>
            <person name="Malagnac F."/>
            <person name="Mello A."/>
            <person name="Molinier V."/>
            <person name="Miyauchi S."/>
            <person name="Poulain J."/>
            <person name="Riccioni C."/>
            <person name="Rubini A."/>
            <person name="Sitrit Y."/>
            <person name="Splivallo R."/>
            <person name="Traeger S."/>
            <person name="Wang M."/>
            <person name="Zifcakova L."/>
            <person name="Wipf D."/>
            <person name="Zambonelli A."/>
            <person name="Paolocci F."/>
            <person name="Nowrousian M."/>
            <person name="Ottonello S."/>
            <person name="Baldrian P."/>
            <person name="Spatafora J.W."/>
            <person name="Henrissat B."/>
            <person name="Nagy L.G."/>
            <person name="Aury J.M."/>
            <person name="Wincker P."/>
            <person name="Grigoriev I.V."/>
            <person name="Bonfante P."/>
            <person name="Martin F.M."/>
        </authorList>
    </citation>
    <scope>NUCLEOTIDE SEQUENCE [LARGE SCALE GENOMIC DNA]</scope>
    <source>
        <strain evidence="1 2">120613-1</strain>
    </source>
</reference>
<proteinExistence type="predicted"/>
<dbReference type="EMBL" id="ML120426">
    <property type="protein sequence ID" value="RPA95435.1"/>
    <property type="molecule type" value="Genomic_DNA"/>
</dbReference>
<name>A0A3N4JB31_9PEZI</name>
<sequence>MSFSAPTTFCSALQIILKAGSSLGHIKYVVLPVGKGHTYYIFVCCPQGKSVCILYWLLAGNTDRELKEMIEVSRLLKLLHEHVQAANNINRK</sequence>
<accession>A0A3N4JB31</accession>
<dbReference type="AlphaFoldDB" id="A0A3N4JB31"/>